<sequence>GQLLLCVNANFGAPCTNALYLSGTCTNVPVNFQDNVSAVQPVQGVVCTLFANVNCGGQNIISINPGYSNLAAQGFNDRLTSYLC</sequence>
<feature type="non-terminal residue" evidence="1">
    <location>
        <position position="84"/>
    </location>
</feature>
<dbReference type="Gene3D" id="2.60.20.10">
    <property type="entry name" value="Crystallins"/>
    <property type="match status" value="1"/>
</dbReference>
<protein>
    <submittedName>
        <fullName evidence="1">Uncharacterized protein</fullName>
    </submittedName>
</protein>
<reference evidence="1" key="1">
    <citation type="submission" date="2023-03" db="EMBL/GenBank/DDBJ databases">
        <title>Massive genome expansion in bonnet fungi (Mycena s.s.) driven by repeated elements and novel gene families across ecological guilds.</title>
        <authorList>
            <consortium name="Lawrence Berkeley National Laboratory"/>
            <person name="Harder C.B."/>
            <person name="Miyauchi S."/>
            <person name="Viragh M."/>
            <person name="Kuo A."/>
            <person name="Thoen E."/>
            <person name="Andreopoulos B."/>
            <person name="Lu D."/>
            <person name="Skrede I."/>
            <person name="Drula E."/>
            <person name="Henrissat B."/>
            <person name="Morin E."/>
            <person name="Kohler A."/>
            <person name="Barry K."/>
            <person name="LaButti K."/>
            <person name="Morin E."/>
            <person name="Salamov A."/>
            <person name="Lipzen A."/>
            <person name="Mereny Z."/>
            <person name="Hegedus B."/>
            <person name="Baldrian P."/>
            <person name="Stursova M."/>
            <person name="Weitz H."/>
            <person name="Taylor A."/>
            <person name="Grigoriev I.V."/>
            <person name="Nagy L.G."/>
            <person name="Martin F."/>
            <person name="Kauserud H."/>
        </authorList>
    </citation>
    <scope>NUCLEOTIDE SEQUENCE</scope>
    <source>
        <strain evidence="1">CBHHK173m</strain>
    </source>
</reference>
<accession>A0AAD6TYZ8</accession>
<evidence type="ECO:0000313" key="1">
    <source>
        <dbReference type="EMBL" id="KAJ7081212.1"/>
    </source>
</evidence>
<evidence type="ECO:0000313" key="2">
    <source>
        <dbReference type="Proteomes" id="UP001222325"/>
    </source>
</evidence>
<name>A0AAD6TYZ8_9AGAR</name>
<comment type="caution">
    <text evidence="1">The sequence shown here is derived from an EMBL/GenBank/DDBJ whole genome shotgun (WGS) entry which is preliminary data.</text>
</comment>
<feature type="non-terminal residue" evidence="1">
    <location>
        <position position="1"/>
    </location>
</feature>
<dbReference type="EMBL" id="JARJCN010000051">
    <property type="protein sequence ID" value="KAJ7081212.1"/>
    <property type="molecule type" value="Genomic_DNA"/>
</dbReference>
<organism evidence="1 2">
    <name type="scientific">Mycena belliarum</name>
    <dbReference type="NCBI Taxonomy" id="1033014"/>
    <lineage>
        <taxon>Eukaryota</taxon>
        <taxon>Fungi</taxon>
        <taxon>Dikarya</taxon>
        <taxon>Basidiomycota</taxon>
        <taxon>Agaricomycotina</taxon>
        <taxon>Agaricomycetes</taxon>
        <taxon>Agaricomycetidae</taxon>
        <taxon>Agaricales</taxon>
        <taxon>Marasmiineae</taxon>
        <taxon>Mycenaceae</taxon>
        <taxon>Mycena</taxon>
    </lineage>
</organism>
<keyword evidence="2" id="KW-1185">Reference proteome</keyword>
<proteinExistence type="predicted"/>
<gene>
    <name evidence="1" type="ORF">B0H15DRAFT_743617</name>
</gene>
<dbReference type="AlphaFoldDB" id="A0AAD6TYZ8"/>
<dbReference type="Proteomes" id="UP001222325">
    <property type="component" value="Unassembled WGS sequence"/>
</dbReference>